<keyword evidence="2 5" id="KW-0349">Heme</keyword>
<feature type="binding site" description="axial binding residue" evidence="5">
    <location>
        <position position="455"/>
    </location>
    <ligand>
        <name>heme</name>
        <dbReference type="ChEBI" id="CHEBI:30413"/>
    </ligand>
    <ligandPart>
        <name>Fe</name>
        <dbReference type="ChEBI" id="CHEBI:18248"/>
    </ligandPart>
</feature>
<dbReference type="Proteomes" id="UP000283569">
    <property type="component" value="Unassembled WGS sequence"/>
</dbReference>
<keyword evidence="4 5" id="KW-0408">Iron</keyword>
<feature type="domain" description="Protein kinase" evidence="7">
    <location>
        <begin position="298"/>
        <end position="640"/>
    </location>
</feature>
<dbReference type="GO" id="GO:0005524">
    <property type="term" value="F:ATP binding"/>
    <property type="evidence" value="ECO:0007669"/>
    <property type="project" value="InterPro"/>
</dbReference>
<sequence>MALSSFDLSYVLYVGVAFVVARIFYDLLFSPLRRIPGPLAAKYTDFYRAYLATKGNVDGHMRAWHQKWGSAVRVGPNTISISDPDLIRVIYTTRNPWRKTNMYRPNDVVVNGQRMQNIFNTADEDFHTKYTKPIRGFWTLPKMLEAEPIMDETLCELITHIDNRFASTGYVCKMDEWVAYYAWDAAANISFGRNYGFMDQAADVENIIAESTAGLKYFTPVSQIPWLDEWLDKNPVWRIGPRPLVNGVLYTIKILTEYQQQVASGAAKRKPVDLFIDKYNSLKDTVDYVDDQQILNWLMLNVLAGGDSTAGAMRAPAYHLLKNPSVCEKMVAELRSANLTLPVPQWKEISQLPYFDAVMRESMRISPAVGLILEREVPKEGLELSDGRFIPAGTKVGINPCVITRDVGVFGEDVDTFRPERWLRRKGESEQGHAQRVRRMHECTEMMFGHGSRVCMGKHMSKLEMYKMFATLYVNFDNDHKLQPPHRGLSPERILCFETKGITHCVLKIADFGSMQYHDDQAHHQRGFETCMGSAYRAPELLTGESAHNSDLWSFGSIILHFIVWYHGGRALVNALSALSSAEEEEECLGAYNDDDKFFKYGNLMATQLGVESRAPVYTCSTMCSNVEHDDTRSSLHTLLWERKARHSDPRSQFYWPYELLISLMTPSIVYSELISSSIKERNVAKYRDLILGRYGSRPTASPKTYRRILAILVLQNRVSDIGMFLREKLHDESFPLDRPGGRDIAVKCFKSLDWEDEDIDCFNTIALKISQ</sequence>
<evidence type="ECO:0000256" key="4">
    <source>
        <dbReference type="ARBA" id="ARBA00023004"/>
    </source>
</evidence>
<evidence type="ECO:0000256" key="6">
    <source>
        <dbReference type="SAM" id="Phobius"/>
    </source>
</evidence>
<dbReference type="InterPro" id="IPR050121">
    <property type="entry name" value="Cytochrome_P450_monoxygenase"/>
</dbReference>
<dbReference type="SUPFAM" id="SSF56112">
    <property type="entry name" value="Protein kinase-like (PK-like)"/>
    <property type="match status" value="1"/>
</dbReference>
<dbReference type="CDD" id="cd11060">
    <property type="entry name" value="CYP57A1-like"/>
    <property type="match status" value="1"/>
</dbReference>
<dbReference type="PANTHER" id="PTHR24305">
    <property type="entry name" value="CYTOCHROME P450"/>
    <property type="match status" value="1"/>
</dbReference>
<dbReference type="Gene3D" id="1.10.630.10">
    <property type="entry name" value="Cytochrome P450"/>
    <property type="match status" value="1"/>
</dbReference>
<dbReference type="PRINTS" id="PR00463">
    <property type="entry name" value="EP450I"/>
</dbReference>
<dbReference type="GO" id="GO:0020037">
    <property type="term" value="F:heme binding"/>
    <property type="evidence" value="ECO:0007669"/>
    <property type="project" value="InterPro"/>
</dbReference>
<dbReference type="InterPro" id="IPR017972">
    <property type="entry name" value="Cyt_P450_CS"/>
</dbReference>
<dbReference type="PROSITE" id="PS50011">
    <property type="entry name" value="PROTEIN_KINASE_DOM"/>
    <property type="match status" value="1"/>
</dbReference>
<keyword evidence="6" id="KW-0812">Transmembrane</keyword>
<dbReference type="SUPFAM" id="SSF48264">
    <property type="entry name" value="Cytochrome P450"/>
    <property type="match status" value="1"/>
</dbReference>
<dbReference type="GO" id="GO:0004497">
    <property type="term" value="F:monooxygenase activity"/>
    <property type="evidence" value="ECO:0007669"/>
    <property type="project" value="InterPro"/>
</dbReference>
<dbReference type="InterPro" id="IPR001128">
    <property type="entry name" value="Cyt_P450"/>
</dbReference>
<evidence type="ECO:0000256" key="2">
    <source>
        <dbReference type="ARBA" id="ARBA00022617"/>
    </source>
</evidence>
<dbReference type="PANTHER" id="PTHR24305:SF180">
    <property type="entry name" value="P450, PUTATIVE (EUROFUNG)-RELATED"/>
    <property type="match status" value="1"/>
</dbReference>
<dbReference type="InterPro" id="IPR002401">
    <property type="entry name" value="Cyt_P450_E_grp-I"/>
</dbReference>
<gene>
    <name evidence="8" type="ORF">BFJ72_g2041</name>
</gene>
<evidence type="ECO:0000259" key="7">
    <source>
        <dbReference type="PROSITE" id="PS50011"/>
    </source>
</evidence>
<dbReference type="EMBL" id="MRDB01000004">
    <property type="protein sequence ID" value="RKL47810.1"/>
    <property type="molecule type" value="Genomic_DNA"/>
</dbReference>
<feature type="transmembrane region" description="Helical" evidence="6">
    <location>
        <begin position="6"/>
        <end position="25"/>
    </location>
</feature>
<name>A0A420U1Y0_GIBIN</name>
<dbReference type="InterPro" id="IPR000719">
    <property type="entry name" value="Prot_kinase_dom"/>
</dbReference>
<dbReference type="GO" id="GO:0005506">
    <property type="term" value="F:iron ion binding"/>
    <property type="evidence" value="ECO:0007669"/>
    <property type="project" value="InterPro"/>
</dbReference>
<dbReference type="AlphaFoldDB" id="A0A420U1Y0"/>
<dbReference type="InterPro" id="IPR011009">
    <property type="entry name" value="Kinase-like_dom_sf"/>
</dbReference>
<keyword evidence="3 5" id="KW-0479">Metal-binding</keyword>
<evidence type="ECO:0000313" key="8">
    <source>
        <dbReference type="EMBL" id="RKL47810.1"/>
    </source>
</evidence>
<proteinExistence type="predicted"/>
<keyword evidence="6" id="KW-1133">Transmembrane helix</keyword>
<evidence type="ECO:0000313" key="9">
    <source>
        <dbReference type="Proteomes" id="UP000283569"/>
    </source>
</evidence>
<keyword evidence="6" id="KW-0472">Membrane</keyword>
<dbReference type="InterPro" id="IPR036396">
    <property type="entry name" value="Cyt_P450_sf"/>
</dbReference>
<comment type="cofactor">
    <cofactor evidence="1 5">
        <name>heme</name>
        <dbReference type="ChEBI" id="CHEBI:30413"/>
    </cofactor>
</comment>
<accession>A0A420U1Y0</accession>
<comment type="caution">
    <text evidence="8">The sequence shown here is derived from an EMBL/GenBank/DDBJ whole genome shotgun (WGS) entry which is preliminary data.</text>
</comment>
<evidence type="ECO:0000256" key="1">
    <source>
        <dbReference type="ARBA" id="ARBA00001971"/>
    </source>
</evidence>
<dbReference type="GO" id="GO:0016705">
    <property type="term" value="F:oxidoreductase activity, acting on paired donors, with incorporation or reduction of molecular oxygen"/>
    <property type="evidence" value="ECO:0007669"/>
    <property type="project" value="InterPro"/>
</dbReference>
<protein>
    <recommendedName>
        <fullName evidence="7">Protein kinase domain-containing protein</fullName>
    </recommendedName>
</protein>
<evidence type="ECO:0000256" key="5">
    <source>
        <dbReference type="PIRSR" id="PIRSR602401-1"/>
    </source>
</evidence>
<evidence type="ECO:0000256" key="3">
    <source>
        <dbReference type="ARBA" id="ARBA00022723"/>
    </source>
</evidence>
<organism evidence="8 9">
    <name type="scientific">Gibberella intermedia</name>
    <name type="common">Bulb rot disease fungus</name>
    <name type="synonym">Fusarium proliferatum</name>
    <dbReference type="NCBI Taxonomy" id="948311"/>
    <lineage>
        <taxon>Eukaryota</taxon>
        <taxon>Fungi</taxon>
        <taxon>Dikarya</taxon>
        <taxon>Ascomycota</taxon>
        <taxon>Pezizomycotina</taxon>
        <taxon>Sordariomycetes</taxon>
        <taxon>Hypocreomycetidae</taxon>
        <taxon>Hypocreales</taxon>
        <taxon>Nectriaceae</taxon>
        <taxon>Fusarium</taxon>
        <taxon>Fusarium fujikuroi species complex</taxon>
    </lineage>
</organism>
<dbReference type="GO" id="GO:0004672">
    <property type="term" value="F:protein kinase activity"/>
    <property type="evidence" value="ECO:0007669"/>
    <property type="project" value="InterPro"/>
</dbReference>
<dbReference type="PRINTS" id="PR00385">
    <property type="entry name" value="P450"/>
</dbReference>
<dbReference type="PROSITE" id="PS00086">
    <property type="entry name" value="CYTOCHROME_P450"/>
    <property type="match status" value="1"/>
</dbReference>
<dbReference type="Pfam" id="PF00067">
    <property type="entry name" value="p450"/>
    <property type="match status" value="1"/>
</dbReference>
<reference evidence="8 9" key="1">
    <citation type="journal article" date="2018" name="Sci. Rep.">
        <title>Characterisation of pathogen-specific regions and novel effector candidates in Fusarium oxysporum f. sp. cepae.</title>
        <authorList>
            <person name="Armitage A.D."/>
            <person name="Taylor A."/>
            <person name="Sobczyk M.K."/>
            <person name="Baxter L."/>
            <person name="Greenfield B.P."/>
            <person name="Bates H.J."/>
            <person name="Wilson F."/>
            <person name="Jackson A.C."/>
            <person name="Ott S."/>
            <person name="Harrison R.J."/>
            <person name="Clarkson J.P."/>
        </authorList>
    </citation>
    <scope>NUCLEOTIDE SEQUENCE [LARGE SCALE GENOMIC DNA]</scope>
    <source>
        <strain evidence="8 9">Fp_A8</strain>
    </source>
</reference>